<dbReference type="InterPro" id="IPR010982">
    <property type="entry name" value="Lambda_DNA-bd_dom_sf"/>
</dbReference>
<dbReference type="Gene3D" id="1.10.260.40">
    <property type="entry name" value="lambda repressor-like DNA-binding domains"/>
    <property type="match status" value="1"/>
</dbReference>
<organism evidence="2 3">
    <name type="scientific">Burkholderia cenocepacia</name>
    <dbReference type="NCBI Taxonomy" id="95486"/>
    <lineage>
        <taxon>Bacteria</taxon>
        <taxon>Pseudomonadati</taxon>
        <taxon>Pseudomonadota</taxon>
        <taxon>Betaproteobacteria</taxon>
        <taxon>Burkholderiales</taxon>
        <taxon>Burkholderiaceae</taxon>
        <taxon>Burkholderia</taxon>
        <taxon>Burkholderia cepacia complex</taxon>
    </lineage>
</organism>
<dbReference type="CDD" id="cd00093">
    <property type="entry name" value="HTH_XRE"/>
    <property type="match status" value="1"/>
</dbReference>
<evidence type="ECO:0000313" key="2">
    <source>
        <dbReference type="EMBL" id="CAB3973882.1"/>
    </source>
</evidence>
<reference evidence="2 3" key="1">
    <citation type="submission" date="2020-04" db="EMBL/GenBank/DDBJ databases">
        <authorList>
            <person name="Depoorter E."/>
        </authorList>
    </citation>
    <scope>NUCLEOTIDE SEQUENCE [LARGE SCALE GENOMIC DNA]</scope>
    <source>
        <strain evidence="2 3">BCC0132</strain>
    </source>
</reference>
<dbReference type="Proteomes" id="UP000494322">
    <property type="component" value="Unassembled WGS sequence"/>
</dbReference>
<dbReference type="PROSITE" id="PS50943">
    <property type="entry name" value="HTH_CROC1"/>
    <property type="match status" value="1"/>
</dbReference>
<dbReference type="GO" id="GO:0003677">
    <property type="term" value="F:DNA binding"/>
    <property type="evidence" value="ECO:0007669"/>
    <property type="project" value="InterPro"/>
</dbReference>
<dbReference type="SMART" id="SM00530">
    <property type="entry name" value="HTH_XRE"/>
    <property type="match status" value="1"/>
</dbReference>
<dbReference type="SUPFAM" id="SSF47413">
    <property type="entry name" value="lambda repressor-like DNA-binding domains"/>
    <property type="match status" value="1"/>
</dbReference>
<dbReference type="InterPro" id="IPR001387">
    <property type="entry name" value="Cro/C1-type_HTH"/>
</dbReference>
<evidence type="ECO:0000259" key="1">
    <source>
        <dbReference type="PROSITE" id="PS50943"/>
    </source>
</evidence>
<sequence length="177" mass="19591">MTIDETKVTTFATICVVLLREVRLERGFHQAQIADAIGKTASAWTKVEAGKSPLSFETFIRVCNSLQVSPSAVMAAAERYASMLTNKWSGPGWAVLSTEHDGDDTLMRAAQEYWASPGFRNHQANRWGFQTILNSPYPNADGTFTIAPVFEFAVNDAFREEQLNPVLTAPPSMRKGF</sequence>
<accession>A0A6J5JPW5</accession>
<protein>
    <submittedName>
        <fullName evidence="2">XRE family transcriptional regulator</fullName>
    </submittedName>
</protein>
<dbReference type="AlphaFoldDB" id="A0A6J5JPW5"/>
<dbReference type="Pfam" id="PF13560">
    <property type="entry name" value="HTH_31"/>
    <property type="match status" value="1"/>
</dbReference>
<gene>
    <name evidence="2" type="ORF">BCO9919_05993</name>
</gene>
<dbReference type="RefSeq" id="WP_175240415.1">
    <property type="nucleotide sequence ID" value="NZ_CABWIK020000051.1"/>
</dbReference>
<proteinExistence type="predicted"/>
<dbReference type="EMBL" id="CABWIK020000051">
    <property type="protein sequence ID" value="CAB3973882.1"/>
    <property type="molecule type" value="Genomic_DNA"/>
</dbReference>
<feature type="domain" description="HTH cro/C1-type" evidence="1">
    <location>
        <begin position="19"/>
        <end position="73"/>
    </location>
</feature>
<name>A0A6J5JPW5_9BURK</name>
<evidence type="ECO:0000313" key="3">
    <source>
        <dbReference type="Proteomes" id="UP000494322"/>
    </source>
</evidence>